<evidence type="ECO:0000256" key="4">
    <source>
        <dbReference type="ARBA" id="ARBA00021159"/>
    </source>
</evidence>
<dbReference type="Proteomes" id="UP000597762">
    <property type="component" value="Unassembled WGS sequence"/>
</dbReference>
<sequence>MQARIICFFLETGLLILFFWCFSARKMDSSFNKDMDIEIKKKISVHWFRHGQRIHDNPALVDAVKDCDEFYPIFIFDGKVAGTELCGYNRWRFLLENLKDLDESFSKFGGRLYCFHGQPMDIFQKLFKEWNVNYITAEEDPEPIWQDRDNSIKKLCEKSGVTCKFFTSHTLYSPQDIIAKNGGTPPLTLELFQLVITSLGPPLRPLPQPDLQDVNMPVPKNFKKFALPTLEFFGIEPEFEEQKKPLNVFVGGETRALNLLKARLEKEKASFEQDSCQPNHQEQPELMAKAVSLSPYLRFGCVSIRRTYWGICDMYTKVHNKEPPSEVVCQLYWREYFYIMSVGNLNYDKIENNPICLKINWQKNDEHLRKWELGQTGYPWIDAIMNQLRFEGWNHHVGRHAVSCFLTRGDLWISWEDGLKVFLKYQLDADWSVCAGNWMWVSSSAFEKALQCPTCYSPVMYGMRMDRNGEFVRTYVPVLKDMPLKYLFCPWKAPLEVQKAANCIIGKDYPEPICSHRDMSRVNMSKMYRVKEKLLKADIPHCAPTGEMEVWKFAWLPPIEHHDLAHNL</sequence>
<evidence type="ECO:0000256" key="7">
    <source>
        <dbReference type="ARBA" id="ARBA00022741"/>
    </source>
</evidence>
<dbReference type="Gene3D" id="3.40.50.620">
    <property type="entry name" value="HUPs"/>
    <property type="match status" value="1"/>
</dbReference>
<dbReference type="InterPro" id="IPR005101">
    <property type="entry name" value="Cryptochr/Photolyase_FAD-bd"/>
</dbReference>
<dbReference type="SUPFAM" id="SSF48173">
    <property type="entry name" value="Cryptochrome/photolyase FAD-binding domain"/>
    <property type="match status" value="1"/>
</dbReference>
<keyword evidence="15" id="KW-1185">Reference proteome</keyword>
<evidence type="ECO:0000313" key="15">
    <source>
        <dbReference type="Proteomes" id="UP000597762"/>
    </source>
</evidence>
<name>A0A812CIH4_ACAPH</name>
<accession>A0A812CIH4</accession>
<evidence type="ECO:0000256" key="6">
    <source>
        <dbReference type="ARBA" id="ARBA00022630"/>
    </source>
</evidence>
<evidence type="ECO:0000256" key="12">
    <source>
        <dbReference type="PIRSR" id="PIRSR602081-2"/>
    </source>
</evidence>
<comment type="similarity">
    <text evidence="3">Belongs to the DNA photolyase class-1 family.</text>
</comment>
<proteinExistence type="inferred from homology"/>
<keyword evidence="6 11" id="KW-0285">Flavoprotein</keyword>
<evidence type="ECO:0000313" key="14">
    <source>
        <dbReference type="EMBL" id="CAE1267008.1"/>
    </source>
</evidence>
<dbReference type="InterPro" id="IPR036134">
    <property type="entry name" value="Crypto/Photolyase_FAD-like_sf"/>
</dbReference>
<feature type="site" description="Electron transfer via tryptophanyl radical" evidence="12">
    <location>
        <position position="361"/>
    </location>
</feature>
<keyword evidence="8 11" id="KW-0274">FAD</keyword>
<dbReference type="GO" id="GO:0048471">
    <property type="term" value="C:perinuclear region of cytoplasm"/>
    <property type="evidence" value="ECO:0007669"/>
    <property type="project" value="UniProtKB-SubCell"/>
</dbReference>
<dbReference type="InterPro" id="IPR006050">
    <property type="entry name" value="DNA_photolyase_N"/>
</dbReference>
<dbReference type="GO" id="GO:0071949">
    <property type="term" value="F:FAD binding"/>
    <property type="evidence" value="ECO:0007669"/>
    <property type="project" value="TreeGrafter"/>
</dbReference>
<dbReference type="OrthoDB" id="435881at2759"/>
<dbReference type="PROSITE" id="PS51645">
    <property type="entry name" value="PHR_CRY_ALPHA_BETA"/>
    <property type="match status" value="1"/>
</dbReference>
<evidence type="ECO:0000256" key="5">
    <source>
        <dbReference type="ARBA" id="ARBA00022490"/>
    </source>
</evidence>
<dbReference type="GO" id="GO:0005634">
    <property type="term" value="C:nucleus"/>
    <property type="evidence" value="ECO:0007669"/>
    <property type="project" value="UniProtKB-SubCell"/>
</dbReference>
<evidence type="ECO:0000256" key="3">
    <source>
        <dbReference type="ARBA" id="ARBA00005862"/>
    </source>
</evidence>
<evidence type="ECO:0000256" key="10">
    <source>
        <dbReference type="ARBA" id="ARBA00023242"/>
    </source>
</evidence>
<feature type="domain" description="Photolyase/cryptochrome alpha/beta" evidence="13">
    <location>
        <begin position="42"/>
        <end position="171"/>
    </location>
</feature>
<dbReference type="GO" id="GO:0032922">
    <property type="term" value="P:circadian regulation of gene expression"/>
    <property type="evidence" value="ECO:0007669"/>
    <property type="project" value="TreeGrafter"/>
</dbReference>
<evidence type="ECO:0000259" key="13">
    <source>
        <dbReference type="PROSITE" id="PS51645"/>
    </source>
</evidence>
<evidence type="ECO:0000256" key="8">
    <source>
        <dbReference type="ARBA" id="ARBA00022827"/>
    </source>
</evidence>
<dbReference type="Pfam" id="PF03441">
    <property type="entry name" value="FAD_binding_7"/>
    <property type="match status" value="1"/>
</dbReference>
<feature type="binding site" evidence="11">
    <location>
        <begin position="428"/>
        <end position="430"/>
    </location>
    <ligand>
        <name>FAD</name>
        <dbReference type="ChEBI" id="CHEBI:57692"/>
    </ligand>
</feature>
<keyword evidence="5" id="KW-0963">Cytoplasm</keyword>
<keyword evidence="10" id="KW-0539">Nucleus</keyword>
<protein>
    <recommendedName>
        <fullName evidence="4">Cryptochrome-1</fullName>
    </recommendedName>
</protein>
<organism evidence="14 15">
    <name type="scientific">Acanthosepion pharaonis</name>
    <name type="common">Pharaoh cuttlefish</name>
    <name type="synonym">Sepia pharaonis</name>
    <dbReference type="NCBI Taxonomy" id="158019"/>
    <lineage>
        <taxon>Eukaryota</taxon>
        <taxon>Metazoa</taxon>
        <taxon>Spiralia</taxon>
        <taxon>Lophotrochozoa</taxon>
        <taxon>Mollusca</taxon>
        <taxon>Cephalopoda</taxon>
        <taxon>Coleoidea</taxon>
        <taxon>Decapodiformes</taxon>
        <taxon>Sepiida</taxon>
        <taxon>Sepiina</taxon>
        <taxon>Sepiidae</taxon>
        <taxon>Acanthosepion</taxon>
    </lineage>
</organism>
<dbReference type="GO" id="GO:0003677">
    <property type="term" value="F:DNA binding"/>
    <property type="evidence" value="ECO:0007669"/>
    <property type="project" value="TreeGrafter"/>
</dbReference>
<dbReference type="GO" id="GO:0045892">
    <property type="term" value="P:negative regulation of DNA-templated transcription"/>
    <property type="evidence" value="ECO:0007669"/>
    <property type="project" value="TreeGrafter"/>
</dbReference>
<keyword evidence="7" id="KW-0547">Nucleotide-binding</keyword>
<comment type="subcellular location">
    <subcellularLocation>
        <location evidence="2">Cytoplasm</location>
        <location evidence="2">Perinuclear region</location>
    </subcellularLocation>
    <subcellularLocation>
        <location evidence="1">Nucleus</location>
    </subcellularLocation>
</comment>
<feature type="binding site" evidence="11">
    <location>
        <begin position="330"/>
        <end position="337"/>
    </location>
    <ligand>
        <name>FAD</name>
        <dbReference type="ChEBI" id="CHEBI:57692"/>
    </ligand>
</feature>
<keyword evidence="9" id="KW-0675">Receptor</keyword>
<dbReference type="AlphaFoldDB" id="A0A812CIH4"/>
<dbReference type="InterPro" id="IPR036155">
    <property type="entry name" value="Crypto/Photolyase_N_sf"/>
</dbReference>
<dbReference type="Pfam" id="PF00875">
    <property type="entry name" value="DNA_photolyase"/>
    <property type="match status" value="1"/>
</dbReference>
<dbReference type="Gene3D" id="1.10.579.10">
    <property type="entry name" value="DNA Cyclobutane Dipyrimidine Photolyase, subunit A, domain 3"/>
    <property type="match status" value="1"/>
</dbReference>
<dbReference type="GO" id="GO:0043153">
    <property type="term" value="P:entrainment of circadian clock by photoperiod"/>
    <property type="evidence" value="ECO:0007669"/>
    <property type="project" value="TreeGrafter"/>
</dbReference>
<evidence type="ECO:0000256" key="2">
    <source>
        <dbReference type="ARBA" id="ARBA00004556"/>
    </source>
</evidence>
<evidence type="ECO:0000256" key="1">
    <source>
        <dbReference type="ARBA" id="ARBA00004123"/>
    </source>
</evidence>
<dbReference type="InterPro" id="IPR014729">
    <property type="entry name" value="Rossmann-like_a/b/a_fold"/>
</dbReference>
<dbReference type="InterPro" id="IPR002081">
    <property type="entry name" value="Cryptochrome/DNA_photolyase_1"/>
</dbReference>
<dbReference type="Gene3D" id="1.25.40.80">
    <property type="match status" value="1"/>
</dbReference>
<evidence type="ECO:0000256" key="11">
    <source>
        <dbReference type="PIRSR" id="PIRSR602081-1"/>
    </source>
</evidence>
<comment type="cofactor">
    <cofactor evidence="11">
        <name>FAD</name>
        <dbReference type="ChEBI" id="CHEBI:57692"/>
    </cofactor>
    <text evidence="11">Binds 1 FAD per subunit.</text>
</comment>
<dbReference type="PANTHER" id="PTHR11455:SF17">
    <property type="entry name" value="CRYPTOCHROME-1"/>
    <property type="match status" value="1"/>
</dbReference>
<dbReference type="SUPFAM" id="SSF52425">
    <property type="entry name" value="Cryptochrome/photolyase, N-terminal domain"/>
    <property type="match status" value="1"/>
</dbReference>
<reference evidence="14" key="1">
    <citation type="submission" date="2021-01" db="EMBL/GenBank/DDBJ databases">
        <authorList>
            <person name="Li R."/>
            <person name="Bekaert M."/>
        </authorList>
    </citation>
    <scope>NUCLEOTIDE SEQUENCE</scope>
    <source>
        <strain evidence="14">Farmed</strain>
    </source>
</reference>
<feature type="site" description="Electron transfer via tryptophanyl radical" evidence="12">
    <location>
        <position position="438"/>
    </location>
</feature>
<dbReference type="EMBL" id="CAHIKZ030001524">
    <property type="protein sequence ID" value="CAE1267008.1"/>
    <property type="molecule type" value="Genomic_DNA"/>
</dbReference>
<evidence type="ECO:0000256" key="9">
    <source>
        <dbReference type="ARBA" id="ARBA00023170"/>
    </source>
</evidence>
<feature type="site" description="Electron transfer via tryptophanyl radical" evidence="12">
    <location>
        <position position="415"/>
    </location>
</feature>
<gene>
    <name evidence="14" type="ORF">SPHA_35437</name>
</gene>
<dbReference type="PANTHER" id="PTHR11455">
    <property type="entry name" value="CRYPTOCHROME"/>
    <property type="match status" value="1"/>
</dbReference>
<comment type="caution">
    <text evidence="14">The sequence shown here is derived from an EMBL/GenBank/DDBJ whole genome shotgun (WGS) entry which is preliminary data.</text>
</comment>